<dbReference type="SUPFAM" id="SSF88723">
    <property type="entry name" value="PIN domain-like"/>
    <property type="match status" value="1"/>
</dbReference>
<reference evidence="10" key="1">
    <citation type="submission" date="2019-02" db="EMBL/GenBank/DDBJ databases">
        <authorList>
            <person name="Gruber-Vodicka R. H."/>
            <person name="Seah K. B. B."/>
        </authorList>
    </citation>
    <scope>NUCLEOTIDE SEQUENCE</scope>
    <source>
        <strain evidence="11">BECK_BZ163</strain>
        <strain evidence="12">BECK_BZ164</strain>
        <strain evidence="10">BECK_BZ165</strain>
    </source>
</reference>
<keyword evidence="8" id="KW-0800">Toxin</keyword>
<dbReference type="InterPro" id="IPR050556">
    <property type="entry name" value="Type_II_TA_system_RNase"/>
</dbReference>
<evidence type="ECO:0000256" key="2">
    <source>
        <dbReference type="ARBA" id="ARBA00022649"/>
    </source>
</evidence>
<dbReference type="PANTHER" id="PTHR33653:SF1">
    <property type="entry name" value="RIBONUCLEASE VAPC2"/>
    <property type="match status" value="1"/>
</dbReference>
<proteinExistence type="inferred from homology"/>
<evidence type="ECO:0000256" key="1">
    <source>
        <dbReference type="ARBA" id="ARBA00001946"/>
    </source>
</evidence>
<keyword evidence="10" id="KW-0255">Endonuclease</keyword>
<dbReference type="Gene3D" id="3.40.50.1010">
    <property type="entry name" value="5'-nuclease"/>
    <property type="match status" value="1"/>
</dbReference>
<dbReference type="HAMAP" id="MF_00265">
    <property type="entry name" value="VapC_Nob1"/>
    <property type="match status" value="1"/>
</dbReference>
<dbReference type="GO" id="GO:0016787">
    <property type="term" value="F:hydrolase activity"/>
    <property type="evidence" value="ECO:0007669"/>
    <property type="project" value="UniProtKB-KW"/>
</dbReference>
<dbReference type="InterPro" id="IPR002716">
    <property type="entry name" value="PIN_dom"/>
</dbReference>
<dbReference type="GO" id="GO:0004519">
    <property type="term" value="F:endonuclease activity"/>
    <property type="evidence" value="ECO:0007669"/>
    <property type="project" value="UniProtKB-KW"/>
</dbReference>
<keyword evidence="6 8" id="KW-0460">Magnesium</keyword>
<comment type="function">
    <text evidence="8">Toxic component of a toxin-antitoxin (TA) system. An RNase.</text>
</comment>
<feature type="binding site" evidence="8">
    <location>
        <position position="6"/>
    </location>
    <ligand>
        <name>Mg(2+)</name>
        <dbReference type="ChEBI" id="CHEBI:18420"/>
    </ligand>
</feature>
<evidence type="ECO:0000256" key="4">
    <source>
        <dbReference type="ARBA" id="ARBA00022723"/>
    </source>
</evidence>
<dbReference type="EMBL" id="CAADEZ010000525">
    <property type="protein sequence ID" value="VFJ69856.1"/>
    <property type="molecule type" value="Genomic_DNA"/>
</dbReference>
<dbReference type="GO" id="GO:0000287">
    <property type="term" value="F:magnesium ion binding"/>
    <property type="evidence" value="ECO:0007669"/>
    <property type="project" value="UniProtKB-UniRule"/>
</dbReference>
<protein>
    <recommendedName>
        <fullName evidence="8">Ribonuclease VapC</fullName>
        <shortName evidence="8">RNase VapC</shortName>
        <ecNumber evidence="8">3.1.-.-</ecNumber>
    </recommendedName>
    <alternativeName>
        <fullName evidence="8">Toxin VapC</fullName>
    </alternativeName>
</protein>
<keyword evidence="2 8" id="KW-1277">Toxin-antitoxin system</keyword>
<evidence type="ECO:0000313" key="11">
    <source>
        <dbReference type="EMBL" id="VFJ69856.1"/>
    </source>
</evidence>
<evidence type="ECO:0000313" key="10">
    <source>
        <dbReference type="EMBL" id="VFJ69099.1"/>
    </source>
</evidence>
<evidence type="ECO:0000259" key="9">
    <source>
        <dbReference type="Pfam" id="PF01850"/>
    </source>
</evidence>
<feature type="domain" description="PIN" evidence="9">
    <location>
        <begin position="3"/>
        <end position="127"/>
    </location>
</feature>
<comment type="similarity">
    <text evidence="7 8">Belongs to the PINc/VapC protein family.</text>
</comment>
<evidence type="ECO:0000256" key="3">
    <source>
        <dbReference type="ARBA" id="ARBA00022722"/>
    </source>
</evidence>
<evidence type="ECO:0000256" key="7">
    <source>
        <dbReference type="ARBA" id="ARBA00038093"/>
    </source>
</evidence>
<dbReference type="InterPro" id="IPR029060">
    <property type="entry name" value="PIN-like_dom_sf"/>
</dbReference>
<dbReference type="CDD" id="cd18745">
    <property type="entry name" value="PIN_VapC4-5_FitB-like"/>
    <property type="match status" value="1"/>
</dbReference>
<dbReference type="InterPro" id="IPR022907">
    <property type="entry name" value="VapC_family"/>
</dbReference>
<accession>A0A450TMZ1</accession>
<gene>
    <name evidence="8" type="primary">vapC</name>
    <name evidence="11" type="ORF">BECKFM1743A_GA0114220_105253</name>
    <name evidence="12" type="ORF">BECKFM1743B_GA0114221_105023</name>
    <name evidence="10" type="ORF">BECKFM1743C_GA0114222_105113</name>
</gene>
<organism evidence="10">
    <name type="scientific">Candidatus Kentrum sp. FM</name>
    <dbReference type="NCBI Taxonomy" id="2126340"/>
    <lineage>
        <taxon>Bacteria</taxon>
        <taxon>Pseudomonadati</taxon>
        <taxon>Pseudomonadota</taxon>
        <taxon>Gammaproteobacteria</taxon>
        <taxon>Candidatus Kentrum</taxon>
    </lineage>
</organism>
<sequence>MRYLIDTNVCIAYLRGKNSGNITARLVMAGPGEVALCSVVKAELLYGAEHSANPDGNRARLQRFFASIPTSLPFDDAAADAYGGIRAQLEARGTPIGPNDLMIAAIGLSRGLMLVTHNTSEFRRVPGLRIEDWQTA</sequence>
<evidence type="ECO:0000313" key="12">
    <source>
        <dbReference type="EMBL" id="VFK17786.1"/>
    </source>
</evidence>
<dbReference type="EMBL" id="CAADFA010000511">
    <property type="protein sequence ID" value="VFJ69099.1"/>
    <property type="molecule type" value="Genomic_DNA"/>
</dbReference>
<dbReference type="GO" id="GO:0004540">
    <property type="term" value="F:RNA nuclease activity"/>
    <property type="evidence" value="ECO:0007669"/>
    <property type="project" value="InterPro"/>
</dbReference>
<keyword evidence="5 8" id="KW-0378">Hydrolase</keyword>
<name>A0A450TMZ1_9GAMM</name>
<dbReference type="AlphaFoldDB" id="A0A450TMZ1"/>
<evidence type="ECO:0000256" key="8">
    <source>
        <dbReference type="HAMAP-Rule" id="MF_00265"/>
    </source>
</evidence>
<dbReference type="PANTHER" id="PTHR33653">
    <property type="entry name" value="RIBONUCLEASE VAPC2"/>
    <property type="match status" value="1"/>
</dbReference>
<dbReference type="EC" id="3.1.-.-" evidence="8"/>
<dbReference type="EMBL" id="CAADFL010000502">
    <property type="protein sequence ID" value="VFK17786.1"/>
    <property type="molecule type" value="Genomic_DNA"/>
</dbReference>
<keyword evidence="4 8" id="KW-0479">Metal-binding</keyword>
<dbReference type="Pfam" id="PF01850">
    <property type="entry name" value="PIN"/>
    <property type="match status" value="1"/>
</dbReference>
<evidence type="ECO:0000256" key="5">
    <source>
        <dbReference type="ARBA" id="ARBA00022801"/>
    </source>
</evidence>
<feature type="binding site" evidence="8">
    <location>
        <position position="100"/>
    </location>
    <ligand>
        <name>Mg(2+)</name>
        <dbReference type="ChEBI" id="CHEBI:18420"/>
    </ligand>
</feature>
<evidence type="ECO:0000256" key="6">
    <source>
        <dbReference type="ARBA" id="ARBA00022842"/>
    </source>
</evidence>
<keyword evidence="3 8" id="KW-0540">Nuclease</keyword>
<comment type="cofactor">
    <cofactor evidence="1 8">
        <name>Mg(2+)</name>
        <dbReference type="ChEBI" id="CHEBI:18420"/>
    </cofactor>
</comment>
<dbReference type="GO" id="GO:0090729">
    <property type="term" value="F:toxin activity"/>
    <property type="evidence" value="ECO:0007669"/>
    <property type="project" value="UniProtKB-KW"/>
</dbReference>